<keyword evidence="2" id="KW-1185">Reference proteome</keyword>
<dbReference type="Proteomes" id="UP000245626">
    <property type="component" value="Unassembled WGS sequence"/>
</dbReference>
<evidence type="ECO:0000313" key="2">
    <source>
        <dbReference type="Proteomes" id="UP000245626"/>
    </source>
</evidence>
<gene>
    <name evidence="1" type="ORF">IE53DRAFT_276969</name>
</gene>
<name>A0ACD0P3F6_9BASI</name>
<dbReference type="EMBL" id="KZ819772">
    <property type="protein sequence ID" value="PWN52527.1"/>
    <property type="molecule type" value="Genomic_DNA"/>
</dbReference>
<accession>A0ACD0P3F6</accession>
<sequence length="415" mass="46139">MSVPNPNPSPEPSLSVIEDVQPGPSSLQQPQDGAEQHEEEVFVSFVVKYSNSFYSVRLSLSDSVADLKAVLWSLTDVPPPGQKLIGLSKGKIPQDDAKISELEFPPASTKPRPPKPGQSFTLHPAEVNVHVMLVGTPENDRFRDPQGTAKFAEDLEETAPDIDYKQAVKEAVPPSENPKYLLKLQKVIDRFSDFAIINPPRPGKNLLVLDLDYTIADTKRLLDVGSLASEAARPGLYEFLASVWPHYDICIWSQTSWRWLEAKLTELNMLADPRFNISFVLDRTPMFSITSKGRKHEVKPLELIWRRFPDIYGPKNTLHVDDLSRNFAMNPGNGLKIKAYKHSPCFDTELVALQRYCMQLAHASVSDFSKLDHSLWKHHTGPELEGDEGNENRDADPGASLGESGSSTGQSGSNT</sequence>
<protein>
    <submittedName>
        <fullName evidence="1">HAD-superfamily subfamily IIID h</fullName>
    </submittedName>
</protein>
<evidence type="ECO:0000313" key="1">
    <source>
        <dbReference type="EMBL" id="PWN52527.1"/>
    </source>
</evidence>
<organism evidence="1 2">
    <name type="scientific">Violaceomyces palustris</name>
    <dbReference type="NCBI Taxonomy" id="1673888"/>
    <lineage>
        <taxon>Eukaryota</taxon>
        <taxon>Fungi</taxon>
        <taxon>Dikarya</taxon>
        <taxon>Basidiomycota</taxon>
        <taxon>Ustilaginomycotina</taxon>
        <taxon>Ustilaginomycetes</taxon>
        <taxon>Violaceomycetales</taxon>
        <taxon>Violaceomycetaceae</taxon>
        <taxon>Violaceomyces</taxon>
    </lineage>
</organism>
<proteinExistence type="predicted"/>
<reference evidence="1 2" key="1">
    <citation type="journal article" date="2018" name="Mol. Biol. Evol.">
        <title>Broad Genomic Sampling Reveals a Smut Pathogenic Ancestry of the Fungal Clade Ustilaginomycotina.</title>
        <authorList>
            <person name="Kijpornyongpan T."/>
            <person name="Mondo S.J."/>
            <person name="Barry K."/>
            <person name="Sandor L."/>
            <person name="Lee J."/>
            <person name="Lipzen A."/>
            <person name="Pangilinan J."/>
            <person name="LaButti K."/>
            <person name="Hainaut M."/>
            <person name="Henrissat B."/>
            <person name="Grigoriev I.V."/>
            <person name="Spatafora J.W."/>
            <person name="Aime M.C."/>
        </authorList>
    </citation>
    <scope>NUCLEOTIDE SEQUENCE [LARGE SCALE GENOMIC DNA]</scope>
    <source>
        <strain evidence="1 2">SA 807</strain>
    </source>
</reference>